<dbReference type="Proteomes" id="UP000215086">
    <property type="component" value="Chromosome"/>
</dbReference>
<dbReference type="EMBL" id="CP018477">
    <property type="protein sequence ID" value="ASV76189.1"/>
    <property type="molecule type" value="Genomic_DNA"/>
</dbReference>
<accession>A0A286RJP4</accession>
<evidence type="ECO:0000313" key="2">
    <source>
        <dbReference type="Proteomes" id="UP000215086"/>
    </source>
</evidence>
<dbReference type="KEGG" id="ttf:THTE_3588"/>
<reference evidence="1 2" key="1">
    <citation type="journal article" name="Front. Microbiol.">
        <title>Sugar Metabolism of the First Thermophilic Planctomycete Thermogutta terrifontis: Comparative Genomic and Transcriptomic Approaches.</title>
        <authorList>
            <person name="Elcheninov A.G."/>
            <person name="Menzel P."/>
            <person name="Gudbergsdottir S.R."/>
            <person name="Slesarev A.I."/>
            <person name="Kadnikov V.V."/>
            <person name="Krogh A."/>
            <person name="Bonch-Osmolovskaya E.A."/>
            <person name="Peng X."/>
            <person name="Kublanov I.V."/>
        </authorList>
    </citation>
    <scope>NUCLEOTIDE SEQUENCE [LARGE SCALE GENOMIC DNA]</scope>
    <source>
        <strain evidence="1 2">R1</strain>
    </source>
</reference>
<gene>
    <name evidence="1" type="ORF">THTE_3588</name>
</gene>
<protein>
    <submittedName>
        <fullName evidence="1">Uncharacterized protein</fullName>
    </submittedName>
</protein>
<dbReference type="AlphaFoldDB" id="A0A286RJP4"/>
<sequence>MVGTKYETATATKTGELAVVEKVSEMSQSARGNFYSRLTHF</sequence>
<keyword evidence="2" id="KW-1185">Reference proteome</keyword>
<evidence type="ECO:0000313" key="1">
    <source>
        <dbReference type="EMBL" id="ASV76189.1"/>
    </source>
</evidence>
<organism evidence="1 2">
    <name type="scientific">Thermogutta terrifontis</name>
    <dbReference type="NCBI Taxonomy" id="1331910"/>
    <lineage>
        <taxon>Bacteria</taxon>
        <taxon>Pseudomonadati</taxon>
        <taxon>Planctomycetota</taxon>
        <taxon>Planctomycetia</taxon>
        <taxon>Pirellulales</taxon>
        <taxon>Thermoguttaceae</taxon>
        <taxon>Thermogutta</taxon>
    </lineage>
</organism>
<proteinExistence type="predicted"/>
<name>A0A286RJP4_9BACT</name>